<proteinExistence type="predicted"/>
<dbReference type="RefSeq" id="XP_047769102.1">
    <property type="nucleotide sequence ID" value="XM_047913186.1"/>
</dbReference>
<sequence>MSSDKDNQTMGPKQCYFWNLPAELRLNIYEAVLGDFNIGVEDEEKCVTPPIMQVCRKIYHEAKQKYSERLSHLRSAATEGYRQAQEEFHEAVKKHLTLLNKESHDRMENSEVVYDAKLDLEVEVCDRVALEMRKMARAAGVDLDEKYHRIADGSELTSLGR</sequence>
<accession>A0A9Q8PLP5</accession>
<evidence type="ECO:0000313" key="2">
    <source>
        <dbReference type="Proteomes" id="UP000756132"/>
    </source>
</evidence>
<dbReference type="EMBL" id="CP090174">
    <property type="protein sequence ID" value="UJO24736.1"/>
    <property type="molecule type" value="Genomic_DNA"/>
</dbReference>
<reference evidence="1" key="1">
    <citation type="submission" date="2021-12" db="EMBL/GenBank/DDBJ databases">
        <authorList>
            <person name="Zaccaron A."/>
            <person name="Stergiopoulos I."/>
        </authorList>
    </citation>
    <scope>NUCLEOTIDE SEQUENCE</scope>
    <source>
        <strain evidence="1">Race5_Kim</strain>
    </source>
</reference>
<organism evidence="1 2">
    <name type="scientific">Passalora fulva</name>
    <name type="common">Tomato leaf mold</name>
    <name type="synonym">Cladosporium fulvum</name>
    <dbReference type="NCBI Taxonomy" id="5499"/>
    <lineage>
        <taxon>Eukaryota</taxon>
        <taxon>Fungi</taxon>
        <taxon>Dikarya</taxon>
        <taxon>Ascomycota</taxon>
        <taxon>Pezizomycotina</taxon>
        <taxon>Dothideomycetes</taxon>
        <taxon>Dothideomycetidae</taxon>
        <taxon>Mycosphaerellales</taxon>
        <taxon>Mycosphaerellaceae</taxon>
        <taxon>Fulvia</taxon>
    </lineage>
</organism>
<protein>
    <submittedName>
        <fullName evidence="1">Uncharacterized protein</fullName>
    </submittedName>
</protein>
<dbReference type="OrthoDB" id="2951834at2759"/>
<keyword evidence="2" id="KW-1185">Reference proteome</keyword>
<dbReference type="KEGG" id="ffu:CLAFUR5_14038"/>
<evidence type="ECO:0000313" key="1">
    <source>
        <dbReference type="EMBL" id="UJO24736.1"/>
    </source>
</evidence>
<reference evidence="1" key="2">
    <citation type="journal article" date="2022" name="Microb. Genom.">
        <title>A chromosome-scale genome assembly of the tomato pathogen Cladosporium fulvum reveals a compartmentalized genome architecture and the presence of a dispensable chromosome.</title>
        <authorList>
            <person name="Zaccaron A.Z."/>
            <person name="Chen L.H."/>
            <person name="Samaras A."/>
            <person name="Stergiopoulos I."/>
        </authorList>
    </citation>
    <scope>NUCLEOTIDE SEQUENCE</scope>
    <source>
        <strain evidence="1">Race5_Kim</strain>
    </source>
</reference>
<dbReference type="AlphaFoldDB" id="A0A9Q8PLP5"/>
<dbReference type="Proteomes" id="UP000756132">
    <property type="component" value="Chromosome 12"/>
</dbReference>
<dbReference type="GeneID" id="71993916"/>
<gene>
    <name evidence="1" type="ORF">CLAFUR5_14038</name>
</gene>
<name>A0A9Q8PLP5_PASFU</name>